<dbReference type="Proteomes" id="UP000694918">
    <property type="component" value="Unplaced"/>
</dbReference>
<dbReference type="Pfam" id="PF03732">
    <property type="entry name" value="Retrotrans_gag"/>
    <property type="match status" value="1"/>
</dbReference>
<proteinExistence type="predicted"/>
<dbReference type="RefSeq" id="XP_011004783.1">
    <property type="nucleotide sequence ID" value="XM_011006481.1"/>
</dbReference>
<name>A0AAJ6X3W1_POPEU</name>
<organism evidence="2 3">
    <name type="scientific">Populus euphratica</name>
    <name type="common">Euphrates poplar</name>
    <dbReference type="NCBI Taxonomy" id="75702"/>
    <lineage>
        <taxon>Eukaryota</taxon>
        <taxon>Viridiplantae</taxon>
        <taxon>Streptophyta</taxon>
        <taxon>Embryophyta</taxon>
        <taxon>Tracheophyta</taxon>
        <taxon>Spermatophyta</taxon>
        <taxon>Magnoliopsida</taxon>
        <taxon>eudicotyledons</taxon>
        <taxon>Gunneridae</taxon>
        <taxon>Pentapetalae</taxon>
        <taxon>rosids</taxon>
        <taxon>fabids</taxon>
        <taxon>Malpighiales</taxon>
        <taxon>Salicaceae</taxon>
        <taxon>Saliceae</taxon>
        <taxon>Populus</taxon>
    </lineage>
</organism>
<accession>A0AAJ6X3W1</accession>
<dbReference type="AlphaFoldDB" id="A0AAJ6X3W1"/>
<feature type="domain" description="Retrotransposon gag" evidence="1">
    <location>
        <begin position="2"/>
        <end position="85"/>
    </location>
</feature>
<evidence type="ECO:0000313" key="3">
    <source>
        <dbReference type="RefSeq" id="XP_011004783.1"/>
    </source>
</evidence>
<dbReference type="KEGG" id="peu:105111189"/>
<evidence type="ECO:0000259" key="1">
    <source>
        <dbReference type="Pfam" id="PF03732"/>
    </source>
</evidence>
<protein>
    <submittedName>
        <fullName evidence="3">Uncharacterized protein LOC105111189</fullName>
    </submittedName>
</protein>
<sequence>MTCWETVQLRCAIKTLTWSDFKIEFENQFYSNYHSKVKEKEFLAFRQGDVSVLEYERRFHDLPLFAPFYVLTEEHMIKKLRDGLQQDLRQGLIALMFKSVRELIEAAQALEACIGESQGGYQGIGKKEMGTISVATTTPEERKRIGDHKGVDYRFCIKCGQNTLGTAQFPLGDALYAEEKYIPIVKEFPDVFPEELPGLPLEREVE</sequence>
<dbReference type="InterPro" id="IPR005162">
    <property type="entry name" value="Retrotrans_gag_dom"/>
</dbReference>
<evidence type="ECO:0000313" key="2">
    <source>
        <dbReference type="Proteomes" id="UP000694918"/>
    </source>
</evidence>
<keyword evidence="2" id="KW-1185">Reference proteome</keyword>
<dbReference type="GeneID" id="105111189"/>
<gene>
    <name evidence="3" type="primary">LOC105111189</name>
</gene>
<feature type="non-terminal residue" evidence="3">
    <location>
        <position position="206"/>
    </location>
</feature>
<reference evidence="3" key="1">
    <citation type="submission" date="2025-08" db="UniProtKB">
        <authorList>
            <consortium name="RefSeq"/>
        </authorList>
    </citation>
    <scope>IDENTIFICATION</scope>
</reference>